<dbReference type="SUPFAM" id="SSF69618">
    <property type="entry name" value="HemD-like"/>
    <property type="match status" value="1"/>
</dbReference>
<keyword evidence="3" id="KW-1185">Reference proteome</keyword>
<dbReference type="Proteomes" id="UP001207337">
    <property type="component" value="Unassembled WGS sequence"/>
</dbReference>
<protein>
    <submittedName>
        <fullName evidence="2">Uroporphyrinogen-III synthase</fullName>
    </submittedName>
</protein>
<dbReference type="Gene3D" id="3.40.50.10090">
    <property type="match status" value="2"/>
</dbReference>
<evidence type="ECO:0000259" key="1">
    <source>
        <dbReference type="Pfam" id="PF02602"/>
    </source>
</evidence>
<dbReference type="Pfam" id="PF02602">
    <property type="entry name" value="HEM4"/>
    <property type="match status" value="1"/>
</dbReference>
<dbReference type="RefSeq" id="WP_265789692.1">
    <property type="nucleotide sequence ID" value="NZ_BAABRS010000002.1"/>
</dbReference>
<sequence>MNQVVLLTAATEDTEQVRKTLGENDISVLHCPLEHYELIEENDTITETLYELDQFENIVHGSKRNAQFFIETVKKHGVLEEARQQLNLALDQVTADYLEEEGIPAIHPHAEGKAINLMEFMLRVRRIGDTLYPCGDKTAEDLPGLLRELDIPVQELVLFTLEGPGESKLEEFRKSVSEQEPTSVIFHSRRSVNRILAAFPDLHFQSMHIVTGDKAVTEKLEKEGIQTDEQAEGSWRSIIETIQ</sequence>
<organism evidence="2 3">
    <name type="scientific">Fodinibius salicampi</name>
    <dbReference type="NCBI Taxonomy" id="1920655"/>
    <lineage>
        <taxon>Bacteria</taxon>
        <taxon>Pseudomonadati</taxon>
        <taxon>Balneolota</taxon>
        <taxon>Balneolia</taxon>
        <taxon>Balneolales</taxon>
        <taxon>Balneolaceae</taxon>
        <taxon>Fodinibius</taxon>
    </lineage>
</organism>
<proteinExistence type="predicted"/>
<evidence type="ECO:0000313" key="3">
    <source>
        <dbReference type="Proteomes" id="UP001207337"/>
    </source>
</evidence>
<dbReference type="InterPro" id="IPR003754">
    <property type="entry name" value="4pyrrol_synth_uPrphyn_synth"/>
</dbReference>
<comment type="caution">
    <text evidence="2">The sequence shown here is derived from an EMBL/GenBank/DDBJ whole genome shotgun (WGS) entry which is preliminary data.</text>
</comment>
<dbReference type="InterPro" id="IPR036108">
    <property type="entry name" value="4pyrrol_syn_uPrphyn_synt_sf"/>
</dbReference>
<gene>
    <name evidence="2" type="ORF">LQ318_09650</name>
</gene>
<accession>A0ABT3PZ71</accession>
<dbReference type="CDD" id="cd06578">
    <property type="entry name" value="HemD"/>
    <property type="match status" value="1"/>
</dbReference>
<name>A0ABT3PZ71_9BACT</name>
<reference evidence="2 3" key="1">
    <citation type="submission" date="2021-11" db="EMBL/GenBank/DDBJ databases">
        <title>Aliifidinibius sp. nov., a new bacterium isolated from saline soil.</title>
        <authorList>
            <person name="Galisteo C."/>
            <person name="De La Haba R."/>
            <person name="Sanchez-Porro C."/>
            <person name="Ventosa A."/>
        </authorList>
    </citation>
    <scope>NUCLEOTIDE SEQUENCE [LARGE SCALE GENOMIC DNA]</scope>
    <source>
        <strain evidence="2 3">KACC 190600</strain>
    </source>
</reference>
<evidence type="ECO:0000313" key="2">
    <source>
        <dbReference type="EMBL" id="MCW9713168.1"/>
    </source>
</evidence>
<feature type="domain" description="Tetrapyrrole biosynthesis uroporphyrinogen III synthase" evidence="1">
    <location>
        <begin position="17"/>
        <end position="232"/>
    </location>
</feature>
<dbReference type="EMBL" id="JAJNDC010000002">
    <property type="protein sequence ID" value="MCW9713168.1"/>
    <property type="molecule type" value="Genomic_DNA"/>
</dbReference>